<dbReference type="InterPro" id="IPR036390">
    <property type="entry name" value="WH_DNA-bd_sf"/>
</dbReference>
<dbReference type="InterPro" id="IPR039422">
    <property type="entry name" value="MarR/SlyA-like"/>
</dbReference>
<dbReference type="SMART" id="SM00347">
    <property type="entry name" value="HTH_MARR"/>
    <property type="match status" value="1"/>
</dbReference>
<dbReference type="PANTHER" id="PTHR33164:SF107">
    <property type="entry name" value="TRANSCRIPTIONAL REGULATORY PROTEIN"/>
    <property type="match status" value="1"/>
</dbReference>
<dbReference type="AlphaFoldDB" id="A0A7W9TVL2"/>
<keyword evidence="3" id="KW-1185">Reference proteome</keyword>
<evidence type="ECO:0000259" key="1">
    <source>
        <dbReference type="PROSITE" id="PS50995"/>
    </source>
</evidence>
<evidence type="ECO:0000313" key="3">
    <source>
        <dbReference type="Proteomes" id="UP000571554"/>
    </source>
</evidence>
<evidence type="ECO:0000313" key="2">
    <source>
        <dbReference type="EMBL" id="MBB6102241.1"/>
    </source>
</evidence>
<gene>
    <name evidence="2" type="ORF">F4827_002090</name>
</gene>
<dbReference type="InterPro" id="IPR000835">
    <property type="entry name" value="HTH_MarR-typ"/>
</dbReference>
<dbReference type="EMBL" id="JACHBW010000005">
    <property type="protein sequence ID" value="MBB6102241.1"/>
    <property type="molecule type" value="Genomic_DNA"/>
</dbReference>
<dbReference type="GO" id="GO:0003700">
    <property type="term" value="F:DNA-binding transcription factor activity"/>
    <property type="evidence" value="ECO:0007669"/>
    <property type="project" value="InterPro"/>
</dbReference>
<comment type="caution">
    <text evidence="2">The sequence shown here is derived from an EMBL/GenBank/DDBJ whole genome shotgun (WGS) entry which is preliminary data.</text>
</comment>
<dbReference type="Gene3D" id="1.10.10.10">
    <property type="entry name" value="Winged helix-like DNA-binding domain superfamily/Winged helix DNA-binding domain"/>
    <property type="match status" value="1"/>
</dbReference>
<organism evidence="2 3">
    <name type="scientific">Paraburkholderia bannensis</name>
    <dbReference type="NCBI Taxonomy" id="765414"/>
    <lineage>
        <taxon>Bacteria</taxon>
        <taxon>Pseudomonadati</taxon>
        <taxon>Pseudomonadota</taxon>
        <taxon>Betaproteobacteria</taxon>
        <taxon>Burkholderiales</taxon>
        <taxon>Burkholderiaceae</taxon>
        <taxon>Paraburkholderia</taxon>
    </lineage>
</organism>
<dbReference type="Pfam" id="PF12802">
    <property type="entry name" value="MarR_2"/>
    <property type="match status" value="1"/>
</dbReference>
<dbReference type="InterPro" id="IPR036388">
    <property type="entry name" value="WH-like_DNA-bd_sf"/>
</dbReference>
<reference evidence="2 3" key="1">
    <citation type="submission" date="2020-08" db="EMBL/GenBank/DDBJ databases">
        <title>Above-ground endophytic microbial communities from plants in different locations in the United States.</title>
        <authorList>
            <person name="Frank C."/>
        </authorList>
    </citation>
    <scope>NUCLEOTIDE SEQUENCE [LARGE SCALE GENOMIC DNA]</scope>
    <source>
        <strain evidence="2 3">WP4_2_2</strain>
    </source>
</reference>
<dbReference type="SUPFAM" id="SSF46785">
    <property type="entry name" value="Winged helix' DNA-binding domain"/>
    <property type="match status" value="1"/>
</dbReference>
<accession>A0A7W9TVL2</accession>
<keyword evidence="2" id="KW-0238">DNA-binding</keyword>
<sequence>MAAFASRDIIHTRTKYRSYLLYRPYRPLRHALMKHRLVYLLNVGQRRLQRWSQERAEGSGVTAAQAGLLFFLGEHNGALMSEAAAALDLGAPGMSGLAARTEKLGLIERRADETDGRVSRLWLTEAGRSARQRSKLRMKDLNATLTDGFTEAEIAIVARWLSSLQTKFPLADDRDA</sequence>
<dbReference type="GO" id="GO:0003677">
    <property type="term" value="F:DNA binding"/>
    <property type="evidence" value="ECO:0007669"/>
    <property type="project" value="UniProtKB-KW"/>
</dbReference>
<dbReference type="Proteomes" id="UP000571554">
    <property type="component" value="Unassembled WGS sequence"/>
</dbReference>
<protein>
    <submittedName>
        <fullName evidence="2">DNA-binding MarR family transcriptional regulator</fullName>
    </submittedName>
</protein>
<feature type="domain" description="HTH marR-type" evidence="1">
    <location>
        <begin position="34"/>
        <end position="166"/>
    </location>
</feature>
<dbReference type="PROSITE" id="PS50995">
    <property type="entry name" value="HTH_MARR_2"/>
    <property type="match status" value="1"/>
</dbReference>
<dbReference type="PANTHER" id="PTHR33164">
    <property type="entry name" value="TRANSCRIPTIONAL REGULATOR, MARR FAMILY"/>
    <property type="match status" value="1"/>
</dbReference>
<dbReference type="GO" id="GO:0006950">
    <property type="term" value="P:response to stress"/>
    <property type="evidence" value="ECO:0007669"/>
    <property type="project" value="TreeGrafter"/>
</dbReference>
<name>A0A7W9TVL2_9BURK</name>
<proteinExistence type="predicted"/>